<protein>
    <submittedName>
        <fullName evidence="6">Cytochrome-c peroxidase</fullName>
    </submittedName>
</protein>
<keyword evidence="2 4" id="KW-0732">Signal</keyword>
<organism evidence="6 7">
    <name type="scientific">Eiseniibacteriota bacterium</name>
    <dbReference type="NCBI Taxonomy" id="2212470"/>
    <lineage>
        <taxon>Bacteria</taxon>
        <taxon>Candidatus Eiseniibacteriota</taxon>
    </lineage>
</organism>
<evidence type="ECO:0000256" key="4">
    <source>
        <dbReference type="SAM" id="SignalP"/>
    </source>
</evidence>
<evidence type="ECO:0000256" key="3">
    <source>
        <dbReference type="ARBA" id="ARBA00023002"/>
    </source>
</evidence>
<comment type="subcellular location">
    <subcellularLocation>
        <location evidence="1">Cell envelope</location>
    </subcellularLocation>
</comment>
<dbReference type="GO" id="GO:0004130">
    <property type="term" value="F:cytochrome-c peroxidase activity"/>
    <property type="evidence" value="ECO:0007669"/>
    <property type="project" value="TreeGrafter"/>
</dbReference>
<accession>A0A956SGB3</accession>
<dbReference type="GO" id="GO:0020037">
    <property type="term" value="F:heme binding"/>
    <property type="evidence" value="ECO:0007669"/>
    <property type="project" value="InterPro"/>
</dbReference>
<dbReference type="InterPro" id="IPR036909">
    <property type="entry name" value="Cyt_c-like_dom_sf"/>
</dbReference>
<dbReference type="Pfam" id="PF03150">
    <property type="entry name" value="CCP_MauG"/>
    <property type="match status" value="1"/>
</dbReference>
<evidence type="ECO:0000259" key="5">
    <source>
        <dbReference type="Pfam" id="PF03150"/>
    </source>
</evidence>
<evidence type="ECO:0000256" key="2">
    <source>
        <dbReference type="ARBA" id="ARBA00022729"/>
    </source>
</evidence>
<evidence type="ECO:0000313" key="7">
    <source>
        <dbReference type="Proteomes" id="UP000739538"/>
    </source>
</evidence>
<proteinExistence type="predicted"/>
<dbReference type="GO" id="GO:0009055">
    <property type="term" value="F:electron transfer activity"/>
    <property type="evidence" value="ECO:0007669"/>
    <property type="project" value="InterPro"/>
</dbReference>
<dbReference type="Proteomes" id="UP000739538">
    <property type="component" value="Unassembled WGS sequence"/>
</dbReference>
<dbReference type="EMBL" id="JAGQHS010000403">
    <property type="protein sequence ID" value="MCA9759590.1"/>
    <property type="molecule type" value="Genomic_DNA"/>
</dbReference>
<feature type="chain" id="PRO_5036798590" evidence="4">
    <location>
        <begin position="24"/>
        <end position="316"/>
    </location>
</feature>
<feature type="signal peptide" evidence="4">
    <location>
        <begin position="1"/>
        <end position="23"/>
    </location>
</feature>
<evidence type="ECO:0000256" key="1">
    <source>
        <dbReference type="ARBA" id="ARBA00004196"/>
    </source>
</evidence>
<dbReference type="AlphaFoldDB" id="A0A956SGB3"/>
<sequence length="316" mass="33114">MRTTTTLVLILASTAAAATLAGAQPLPPVPVPNQNPITEEKRVLGKILFWEQGLSSDSSVACGSCHQPGVGGADGRVGIHPGSDLAFGTEDDILGSPGVVRADANGTPIPDPIFGNDVQVSTRTAPNVFGALWSPLLFWDGRATGEFRDPLTDAVVIPVGGALESQSLGPILNDIEMAYEARTWTDVTSKLETLSPLVQATDIPADMLDALATSPSYPELFAAAFGDPEITPTRIAFSIATYERTLVPDQTPWDEFIAGNQQALTPRQANGAQFVQGGPCGVCHGGPMFTNNTFRNIGLRPPAEDTGRQAITGVPA</sequence>
<dbReference type="InterPro" id="IPR051395">
    <property type="entry name" value="Cytochrome_c_Peroxidase/MauG"/>
</dbReference>
<dbReference type="GO" id="GO:0030313">
    <property type="term" value="C:cell envelope"/>
    <property type="evidence" value="ECO:0007669"/>
    <property type="project" value="UniProtKB-SubCell"/>
</dbReference>
<feature type="non-terminal residue" evidence="6">
    <location>
        <position position="316"/>
    </location>
</feature>
<keyword evidence="3" id="KW-0560">Oxidoreductase</keyword>
<gene>
    <name evidence="6" type="ORF">KDA27_27590</name>
</gene>
<reference evidence="6" key="1">
    <citation type="submission" date="2020-04" db="EMBL/GenBank/DDBJ databases">
        <authorList>
            <person name="Zhang T."/>
        </authorList>
    </citation>
    <scope>NUCLEOTIDE SEQUENCE</scope>
    <source>
        <strain evidence="6">HKST-UBA02</strain>
    </source>
</reference>
<keyword evidence="6" id="KW-0575">Peroxidase</keyword>
<dbReference type="PANTHER" id="PTHR30600">
    <property type="entry name" value="CYTOCHROME C PEROXIDASE-RELATED"/>
    <property type="match status" value="1"/>
</dbReference>
<dbReference type="InterPro" id="IPR004852">
    <property type="entry name" value="Di-haem_cyt_c_peroxidsae"/>
</dbReference>
<name>A0A956SGB3_UNCEI</name>
<reference evidence="6" key="2">
    <citation type="journal article" date="2021" name="Microbiome">
        <title>Successional dynamics and alternative stable states in a saline activated sludge microbial community over 9 years.</title>
        <authorList>
            <person name="Wang Y."/>
            <person name="Ye J."/>
            <person name="Ju F."/>
            <person name="Liu L."/>
            <person name="Boyd J.A."/>
            <person name="Deng Y."/>
            <person name="Parks D.H."/>
            <person name="Jiang X."/>
            <person name="Yin X."/>
            <person name="Woodcroft B.J."/>
            <person name="Tyson G.W."/>
            <person name="Hugenholtz P."/>
            <person name="Polz M.F."/>
            <person name="Zhang T."/>
        </authorList>
    </citation>
    <scope>NUCLEOTIDE SEQUENCE</scope>
    <source>
        <strain evidence="6">HKST-UBA02</strain>
    </source>
</reference>
<evidence type="ECO:0000313" key="6">
    <source>
        <dbReference type="EMBL" id="MCA9759590.1"/>
    </source>
</evidence>
<dbReference type="Gene3D" id="1.10.760.10">
    <property type="entry name" value="Cytochrome c-like domain"/>
    <property type="match status" value="2"/>
</dbReference>
<dbReference type="PANTHER" id="PTHR30600:SF10">
    <property type="entry name" value="BLL6722 PROTEIN"/>
    <property type="match status" value="1"/>
</dbReference>
<feature type="domain" description="Di-haem cytochrome c peroxidase" evidence="5">
    <location>
        <begin position="40"/>
        <end position="261"/>
    </location>
</feature>
<dbReference type="SUPFAM" id="SSF46626">
    <property type="entry name" value="Cytochrome c"/>
    <property type="match status" value="2"/>
</dbReference>
<comment type="caution">
    <text evidence="6">The sequence shown here is derived from an EMBL/GenBank/DDBJ whole genome shotgun (WGS) entry which is preliminary data.</text>
</comment>